<feature type="compositionally biased region" description="Basic and acidic residues" evidence="7">
    <location>
        <begin position="121"/>
        <end position="138"/>
    </location>
</feature>
<protein>
    <recommendedName>
        <fullName evidence="10">Nop14-like protein</fullName>
    </recommendedName>
</protein>
<dbReference type="Proteomes" id="UP001497453">
    <property type="component" value="Chromosome 2"/>
</dbReference>
<keyword evidence="3" id="KW-0690">Ribosome biogenesis</keyword>
<evidence type="ECO:0000313" key="8">
    <source>
        <dbReference type="EMBL" id="CAL1700246.1"/>
    </source>
</evidence>
<proteinExistence type="inferred from homology"/>
<evidence type="ECO:0008006" key="10">
    <source>
        <dbReference type="Google" id="ProtNLM"/>
    </source>
</evidence>
<feature type="region of interest" description="Disordered" evidence="7">
    <location>
        <begin position="307"/>
        <end position="458"/>
    </location>
</feature>
<evidence type="ECO:0000256" key="3">
    <source>
        <dbReference type="ARBA" id="ARBA00022517"/>
    </source>
</evidence>
<feature type="compositionally biased region" description="Basic and acidic residues" evidence="7">
    <location>
        <begin position="879"/>
        <end position="896"/>
    </location>
</feature>
<dbReference type="InterPro" id="IPR007276">
    <property type="entry name" value="Nop14"/>
</dbReference>
<feature type="compositionally biased region" description="Low complexity" evidence="7">
    <location>
        <begin position="436"/>
        <end position="451"/>
    </location>
</feature>
<evidence type="ECO:0000256" key="2">
    <source>
        <dbReference type="ARBA" id="ARBA00007466"/>
    </source>
</evidence>
<feature type="region of interest" description="Disordered" evidence="7">
    <location>
        <begin position="875"/>
        <end position="902"/>
    </location>
</feature>
<feature type="compositionally biased region" description="Basic and acidic residues" evidence="7">
    <location>
        <begin position="206"/>
        <end position="216"/>
    </location>
</feature>
<evidence type="ECO:0000256" key="1">
    <source>
        <dbReference type="ARBA" id="ARBA00004604"/>
    </source>
</evidence>
<dbReference type="PANTHER" id="PTHR23183:SF0">
    <property type="entry name" value="NUCLEOLAR PROTEIN 14"/>
    <property type="match status" value="1"/>
</dbReference>
<dbReference type="EMBL" id="OZ037945">
    <property type="protein sequence ID" value="CAL1700246.1"/>
    <property type="molecule type" value="Genomic_DNA"/>
</dbReference>
<evidence type="ECO:0000256" key="7">
    <source>
        <dbReference type="SAM" id="MobiDB-lite"/>
    </source>
</evidence>
<dbReference type="Pfam" id="PF04147">
    <property type="entry name" value="Nop14"/>
    <property type="match status" value="1"/>
</dbReference>
<feature type="region of interest" description="Disordered" evidence="7">
    <location>
        <begin position="266"/>
        <end position="291"/>
    </location>
</feature>
<keyword evidence="4" id="KW-0698">rRNA processing</keyword>
<feature type="compositionally biased region" description="Acidic residues" evidence="7">
    <location>
        <begin position="341"/>
        <end position="350"/>
    </location>
</feature>
<comment type="subcellular location">
    <subcellularLocation>
        <location evidence="1">Nucleus</location>
        <location evidence="1">Nucleolus</location>
    </subcellularLocation>
</comment>
<feature type="compositionally biased region" description="Acidic residues" evidence="7">
    <location>
        <begin position="364"/>
        <end position="375"/>
    </location>
</feature>
<name>A0ABP1CX74_9APHY</name>
<keyword evidence="5" id="KW-0539">Nucleus</keyword>
<dbReference type="PANTHER" id="PTHR23183">
    <property type="entry name" value="NOP14"/>
    <property type="match status" value="1"/>
</dbReference>
<reference evidence="9" key="1">
    <citation type="submission" date="2024-04" db="EMBL/GenBank/DDBJ databases">
        <authorList>
            <person name="Shaw F."/>
            <person name="Minotto A."/>
        </authorList>
    </citation>
    <scope>NUCLEOTIDE SEQUENCE [LARGE SCALE GENOMIC DNA]</scope>
</reference>
<evidence type="ECO:0000256" key="4">
    <source>
        <dbReference type="ARBA" id="ARBA00022552"/>
    </source>
</evidence>
<organism evidence="8 9">
    <name type="scientific">Somion occarium</name>
    <dbReference type="NCBI Taxonomy" id="3059160"/>
    <lineage>
        <taxon>Eukaryota</taxon>
        <taxon>Fungi</taxon>
        <taxon>Dikarya</taxon>
        <taxon>Basidiomycota</taxon>
        <taxon>Agaricomycotina</taxon>
        <taxon>Agaricomycetes</taxon>
        <taxon>Polyporales</taxon>
        <taxon>Cerrenaceae</taxon>
        <taxon>Somion</taxon>
    </lineage>
</organism>
<evidence type="ECO:0000256" key="5">
    <source>
        <dbReference type="ARBA" id="ARBA00023242"/>
    </source>
</evidence>
<comment type="similarity">
    <text evidence="2">Belongs to the NOP14 family.</text>
</comment>
<feature type="region of interest" description="Disordered" evidence="7">
    <location>
        <begin position="71"/>
        <end position="91"/>
    </location>
</feature>
<gene>
    <name evidence="8" type="ORF">GFSPODELE1_LOCUS3065</name>
</gene>
<comment type="function">
    <text evidence="6">Involved in nucleolar processing of pre-18S ribosomal RNA. Has a role in the nuclear export of 40S pre-ribosomal subunit to the cytoplasm.</text>
</comment>
<feature type="region of interest" description="Disordered" evidence="7">
    <location>
        <begin position="1"/>
        <end position="42"/>
    </location>
</feature>
<evidence type="ECO:0000256" key="6">
    <source>
        <dbReference type="ARBA" id="ARBA00024695"/>
    </source>
</evidence>
<feature type="compositionally biased region" description="Basic and acidic residues" evidence="7">
    <location>
        <begin position="179"/>
        <end position="189"/>
    </location>
</feature>
<sequence length="902" mass="102355">MAKGSQLSQLKTALNKAGLTHQPQHGKKRKRAVLDDKEKERRATKLREIQQKMNPFDVKVTKLKHDVGGRKIAGVMGRPAQSKQAGIEQRKKTLLKEYEERDRTGGIVDRRFGESDPTMNPEERMLERFTRERQRASKGDAFNLDDEDELTHYGQSLSKLDDFDNVGLGLDDEEEDEGQIDRRTVEKSHFGGFGDDEDESDDGEGQPERKRSKAEVMAEVIAKSKEHKFLRQNQQEEDENLRHELDQELDSIRSLLYAADTSLLPVESATTSESKPSVDDVLVRPALPDQDQEYDQFVRELAFEARAKPKDRTKTEEEIALEEKEALEKAERQRIRRMNGEEDGSSDEDEGDRKKGKRRVQGGDDLEDDFMDEDGWNGLGAGLKNVQDDEEGSIEGDEGEDEEEEESEEQGGDDGESTSEEDDVEGEAGSTEELISTSRKTSLKKTSSATSQELPFTFPCPSTHDEFLEIVENIRDEDVPIIVKRIRTLHHASLAEDNKFKLQALAGVLLDHILYITSPPTPKFALLSSLIPHIYSLSKSYPIQSAQHFIAKLNLMQKNLKRGLSHGVTDPESRTWPGLPELSLLRVVGIIWSTSDMNHHVVSPARVLIGSYLGLCRVRSIQDLTSGLFLCTLFLQYEELSKRLIPEVINFLVNSVLHLAPHNFKEAASLPGNFPSPDFRSERCSSLSLNVRKAKKLALLKPDMTSLLARESHGEQAKLDLLGVSLDLLGQFGNMYKGLDGFIELYEPIVDILQGINSKDLPTELEAKRSSLLDTLGRLLKFARQSRHPLRLQAHKPIPIPSYIPKFEHTTSNYLRNRDPDHERNEAAKLRTQYKQEKKGAIRELRKDARFLAAEQQKKQKEKDRAYNDKLKRVFGSIEGERAEQKALEREKEREKKRAGRK</sequence>
<feature type="compositionally biased region" description="Acidic residues" evidence="7">
    <location>
        <begin position="194"/>
        <end position="205"/>
    </location>
</feature>
<feature type="region of interest" description="Disordered" evidence="7">
    <location>
        <begin position="106"/>
        <end position="216"/>
    </location>
</feature>
<evidence type="ECO:0000313" key="9">
    <source>
        <dbReference type="Proteomes" id="UP001497453"/>
    </source>
</evidence>
<feature type="compositionally biased region" description="Acidic residues" evidence="7">
    <location>
        <begin position="388"/>
        <end position="426"/>
    </location>
</feature>
<feature type="compositionally biased region" description="Basic and acidic residues" evidence="7">
    <location>
        <begin position="307"/>
        <end position="333"/>
    </location>
</feature>
<feature type="compositionally biased region" description="Polar residues" evidence="7">
    <location>
        <begin position="1"/>
        <end position="12"/>
    </location>
</feature>
<feature type="compositionally biased region" description="Basic and acidic residues" evidence="7">
    <location>
        <begin position="32"/>
        <end position="42"/>
    </location>
</feature>
<accession>A0ABP1CX74</accession>
<keyword evidence="9" id="KW-1185">Reference proteome</keyword>